<comment type="caution">
    <text evidence="1">The sequence shown here is derived from an EMBL/GenBank/DDBJ whole genome shotgun (WGS) entry which is preliminary data.</text>
</comment>
<dbReference type="EMBL" id="WHUW01000034">
    <property type="protein sequence ID" value="KAF8433340.1"/>
    <property type="molecule type" value="Genomic_DNA"/>
</dbReference>
<evidence type="ECO:0000313" key="1">
    <source>
        <dbReference type="EMBL" id="KAF8433340.1"/>
    </source>
</evidence>
<sequence length="197" mass="22131">MFASSDQNKLKEALQAGGAKDFNFEHVKKQRVESIDYYPIPTVDLVQLVHKISAFDWESSDPWLGHVCLDVSTKSLIGVGAFKTAQITHLMLSPLRPTGLGSLPNQSIIIKWSYIITGDKTAQLGSPFVYPSLGEEANQLYHEANIMYWVKVLLKLTYNYINRAVDNADQALPFEIPYLHFVDAGLLLAFTEHHNPI</sequence>
<gene>
    <name evidence="1" type="ORF">L210DRAFT_984359</name>
</gene>
<dbReference type="Proteomes" id="UP001194468">
    <property type="component" value="Unassembled WGS sequence"/>
</dbReference>
<dbReference type="AlphaFoldDB" id="A0AAD4BKY3"/>
<reference evidence="1" key="2">
    <citation type="journal article" date="2020" name="Nat. Commun.">
        <title>Large-scale genome sequencing of mycorrhizal fungi provides insights into the early evolution of symbiotic traits.</title>
        <authorList>
            <person name="Miyauchi S."/>
            <person name="Kiss E."/>
            <person name="Kuo A."/>
            <person name="Drula E."/>
            <person name="Kohler A."/>
            <person name="Sanchez-Garcia M."/>
            <person name="Morin E."/>
            <person name="Andreopoulos B."/>
            <person name="Barry K.W."/>
            <person name="Bonito G."/>
            <person name="Buee M."/>
            <person name="Carver A."/>
            <person name="Chen C."/>
            <person name="Cichocki N."/>
            <person name="Clum A."/>
            <person name="Culley D."/>
            <person name="Crous P.W."/>
            <person name="Fauchery L."/>
            <person name="Girlanda M."/>
            <person name="Hayes R.D."/>
            <person name="Keri Z."/>
            <person name="LaButti K."/>
            <person name="Lipzen A."/>
            <person name="Lombard V."/>
            <person name="Magnuson J."/>
            <person name="Maillard F."/>
            <person name="Murat C."/>
            <person name="Nolan M."/>
            <person name="Ohm R.A."/>
            <person name="Pangilinan J."/>
            <person name="Pereira M.F."/>
            <person name="Perotto S."/>
            <person name="Peter M."/>
            <person name="Pfister S."/>
            <person name="Riley R."/>
            <person name="Sitrit Y."/>
            <person name="Stielow J.B."/>
            <person name="Szollosi G."/>
            <person name="Zifcakova L."/>
            <person name="Stursova M."/>
            <person name="Spatafora J.W."/>
            <person name="Tedersoo L."/>
            <person name="Vaario L.M."/>
            <person name="Yamada A."/>
            <person name="Yan M."/>
            <person name="Wang P."/>
            <person name="Xu J."/>
            <person name="Bruns T."/>
            <person name="Baldrian P."/>
            <person name="Vilgalys R."/>
            <person name="Dunand C."/>
            <person name="Henrissat B."/>
            <person name="Grigoriev I.V."/>
            <person name="Hibbett D."/>
            <person name="Nagy L.G."/>
            <person name="Martin F.M."/>
        </authorList>
    </citation>
    <scope>NUCLEOTIDE SEQUENCE</scope>
    <source>
        <strain evidence="1">BED1</strain>
    </source>
</reference>
<proteinExistence type="predicted"/>
<accession>A0AAD4BKY3</accession>
<reference evidence="1" key="1">
    <citation type="submission" date="2019-10" db="EMBL/GenBank/DDBJ databases">
        <authorList>
            <consortium name="DOE Joint Genome Institute"/>
            <person name="Kuo A."/>
            <person name="Miyauchi S."/>
            <person name="Kiss E."/>
            <person name="Drula E."/>
            <person name="Kohler A."/>
            <person name="Sanchez-Garcia M."/>
            <person name="Andreopoulos B."/>
            <person name="Barry K.W."/>
            <person name="Bonito G."/>
            <person name="Buee M."/>
            <person name="Carver A."/>
            <person name="Chen C."/>
            <person name="Cichocki N."/>
            <person name="Clum A."/>
            <person name="Culley D."/>
            <person name="Crous P.W."/>
            <person name="Fauchery L."/>
            <person name="Girlanda M."/>
            <person name="Hayes R."/>
            <person name="Keri Z."/>
            <person name="LaButti K."/>
            <person name="Lipzen A."/>
            <person name="Lombard V."/>
            <person name="Magnuson J."/>
            <person name="Maillard F."/>
            <person name="Morin E."/>
            <person name="Murat C."/>
            <person name="Nolan M."/>
            <person name="Ohm R."/>
            <person name="Pangilinan J."/>
            <person name="Pereira M."/>
            <person name="Perotto S."/>
            <person name="Peter M."/>
            <person name="Riley R."/>
            <person name="Sitrit Y."/>
            <person name="Stielow B."/>
            <person name="Szollosi G."/>
            <person name="Zifcakova L."/>
            <person name="Stursova M."/>
            <person name="Spatafora J.W."/>
            <person name="Tedersoo L."/>
            <person name="Vaario L.-M."/>
            <person name="Yamada A."/>
            <person name="Yan M."/>
            <person name="Wang P."/>
            <person name="Xu J."/>
            <person name="Bruns T."/>
            <person name="Baldrian P."/>
            <person name="Vilgalys R."/>
            <person name="Henrissat B."/>
            <person name="Grigoriev I.V."/>
            <person name="Hibbett D."/>
            <person name="Nagy L.G."/>
            <person name="Martin F.M."/>
        </authorList>
    </citation>
    <scope>NUCLEOTIDE SEQUENCE</scope>
    <source>
        <strain evidence="1">BED1</strain>
    </source>
</reference>
<protein>
    <submittedName>
        <fullName evidence="1">Uncharacterized protein</fullName>
    </submittedName>
</protein>
<evidence type="ECO:0000313" key="2">
    <source>
        <dbReference type="Proteomes" id="UP001194468"/>
    </source>
</evidence>
<keyword evidence="2" id="KW-1185">Reference proteome</keyword>
<organism evidence="1 2">
    <name type="scientific">Boletus edulis BED1</name>
    <dbReference type="NCBI Taxonomy" id="1328754"/>
    <lineage>
        <taxon>Eukaryota</taxon>
        <taxon>Fungi</taxon>
        <taxon>Dikarya</taxon>
        <taxon>Basidiomycota</taxon>
        <taxon>Agaricomycotina</taxon>
        <taxon>Agaricomycetes</taxon>
        <taxon>Agaricomycetidae</taxon>
        <taxon>Boletales</taxon>
        <taxon>Boletineae</taxon>
        <taxon>Boletaceae</taxon>
        <taxon>Boletoideae</taxon>
        <taxon>Boletus</taxon>
    </lineage>
</organism>
<name>A0AAD4BKY3_BOLED</name>